<sequence length="642" mass="70659">MYSESGPDRRADLKAPEVDAIIKDENQQPRADGLLPIKALEAPVRVVLPGGYADPRLPSVILDLGWQFQGAPFNSVYQDTLTPPYEDEFELFIPTALLNHGVYDLQYKITQLGVPSFSLKRTITVDTQAPNYGMPGYALQVQDVPGGEITEEYLAQHGEVRFKVPMYSVARPEDTVELFWSDQNPPPSDENAVHTKRVTQAEIDSDTILVAYDAAVIRASGSGLRYPWYRLKDLAGNIGPAAPVVQTPVDLTPGPSDLLAPRVMLSVRGLIDREHAREGANGEGGLVVEIDHYDNASDQDHAIISWQGFKLSERPVDPTGFPLRAFVPWPAQVVGGLGPDDALVQYEIRRNLQLTPSPVTSVPFDLRVAGQDHTAAPALLNRLLTLLEVRGRKSDQANKLEPIDHGLDARVLMQLFDNPQPDERVLVYWGNPHQHVAQYIVKAGDQPAKPIEISVPWAIIEQQPNDRALPVWYRTDNGVNQQLANSTLVDVAVELIRDLPPPTFPHADKWGYLNCCSIPRLWEGVSVRVEPHALIQAGDTLELNWQGHDSLNGSSPIPGVAATFRREVSTAEATQGCVFVVLPYDTLIEPMVSNASATADYRLLKQDGRVGISKRDVVKITRAMPSGEVCSPSNDLCDKAID</sequence>
<dbReference type="AlphaFoldDB" id="A0A9E6PZG5"/>
<protein>
    <submittedName>
        <fullName evidence="1">Uncharacterized protein</fullName>
    </submittedName>
</protein>
<name>A0A9E6PZG5_9PSED</name>
<accession>A0A9E6PZG5</accession>
<dbReference type="KEGG" id="pxn:HU772_006510"/>
<dbReference type="EMBL" id="CP077095">
    <property type="protein sequence ID" value="QXI39732.1"/>
    <property type="molecule type" value="Genomic_DNA"/>
</dbReference>
<evidence type="ECO:0000313" key="2">
    <source>
        <dbReference type="Proteomes" id="UP000633418"/>
    </source>
</evidence>
<dbReference type="Proteomes" id="UP000633418">
    <property type="component" value="Chromosome"/>
</dbReference>
<proteinExistence type="predicted"/>
<reference evidence="1 2" key="1">
    <citation type="journal article" date="2020" name="Microorganisms">
        <title>Reliable Identification of Environmental Pseudomonas Isolates Using the rpoD Gene.</title>
        <authorList>
            <consortium name="The Broad Institute Genome Sequencing Platform"/>
            <person name="Girard L."/>
            <person name="Lood C."/>
            <person name="Rokni-Zadeh H."/>
            <person name="van Noort V."/>
            <person name="Lavigne R."/>
            <person name="De Mot R."/>
        </authorList>
    </citation>
    <scope>NUCLEOTIDE SEQUENCE [LARGE SCALE GENOMIC DNA]</scope>
    <source>
        <strain evidence="1 2">RW9S1A</strain>
    </source>
</reference>
<dbReference type="RefSeq" id="WP_186655711.1">
    <property type="nucleotide sequence ID" value="NZ_CP077095.1"/>
</dbReference>
<organism evidence="1 2">
    <name type="scientific">Pseudomonas xantholysinigenes</name>
    <dbReference type="NCBI Taxonomy" id="2745490"/>
    <lineage>
        <taxon>Bacteria</taxon>
        <taxon>Pseudomonadati</taxon>
        <taxon>Pseudomonadota</taxon>
        <taxon>Gammaproteobacteria</taxon>
        <taxon>Pseudomonadales</taxon>
        <taxon>Pseudomonadaceae</taxon>
        <taxon>Pseudomonas</taxon>
    </lineage>
</organism>
<evidence type="ECO:0000313" key="1">
    <source>
        <dbReference type="EMBL" id="QXI39732.1"/>
    </source>
</evidence>
<gene>
    <name evidence="1" type="ORF">HU772_006510</name>
</gene>
<keyword evidence="2" id="KW-1185">Reference proteome</keyword>
<reference evidence="1 2" key="2">
    <citation type="journal article" date="2021" name="Microorganisms">
        <title>The Ever-Expanding Pseudomonas Genus: Description of 43 New Species and Partition of the Pseudomonas putida Group.</title>
        <authorList>
            <person name="Girard L."/>
            <person name="Lood C."/>
            <person name="Hofte M."/>
            <person name="Vandamme P."/>
            <person name="Rokni-Zadeh H."/>
            <person name="van Noort V."/>
            <person name="Lavigne R."/>
            <person name="De Mot R."/>
        </authorList>
    </citation>
    <scope>NUCLEOTIDE SEQUENCE [LARGE SCALE GENOMIC DNA]</scope>
    <source>
        <strain evidence="1 2">RW9S1A</strain>
    </source>
</reference>